<dbReference type="EMBL" id="JAPXFL010000010">
    <property type="protein sequence ID" value="KAK9500167.1"/>
    <property type="molecule type" value="Genomic_DNA"/>
</dbReference>
<gene>
    <name evidence="1" type="ORF">O3M35_001479</name>
</gene>
<dbReference type="Proteomes" id="UP001461498">
    <property type="component" value="Unassembled WGS sequence"/>
</dbReference>
<comment type="caution">
    <text evidence="1">The sequence shown here is derived from an EMBL/GenBank/DDBJ whole genome shotgun (WGS) entry which is preliminary data.</text>
</comment>
<name>A0AAW1CPB3_9HEMI</name>
<evidence type="ECO:0000313" key="2">
    <source>
        <dbReference type="Proteomes" id="UP001461498"/>
    </source>
</evidence>
<protein>
    <submittedName>
        <fullName evidence="1">Uncharacterized protein</fullName>
    </submittedName>
</protein>
<organism evidence="1 2">
    <name type="scientific">Rhynocoris fuscipes</name>
    <dbReference type="NCBI Taxonomy" id="488301"/>
    <lineage>
        <taxon>Eukaryota</taxon>
        <taxon>Metazoa</taxon>
        <taxon>Ecdysozoa</taxon>
        <taxon>Arthropoda</taxon>
        <taxon>Hexapoda</taxon>
        <taxon>Insecta</taxon>
        <taxon>Pterygota</taxon>
        <taxon>Neoptera</taxon>
        <taxon>Paraneoptera</taxon>
        <taxon>Hemiptera</taxon>
        <taxon>Heteroptera</taxon>
        <taxon>Panheteroptera</taxon>
        <taxon>Cimicomorpha</taxon>
        <taxon>Reduviidae</taxon>
        <taxon>Harpactorinae</taxon>
        <taxon>Harpactorini</taxon>
        <taxon>Rhynocoris</taxon>
    </lineage>
</organism>
<reference evidence="1 2" key="1">
    <citation type="submission" date="2022-12" db="EMBL/GenBank/DDBJ databases">
        <title>Chromosome-level genome assembly of true bugs.</title>
        <authorList>
            <person name="Ma L."/>
            <person name="Li H."/>
        </authorList>
    </citation>
    <scope>NUCLEOTIDE SEQUENCE [LARGE SCALE GENOMIC DNA]</scope>
    <source>
        <strain evidence="1">Lab_2022b</strain>
    </source>
</reference>
<sequence>MTGDGGWAFCVRHCGPDNAWEFESVVCGSGLREGSAQGEEAGDRCSAWAVDGGGGLVNPVFWRLENKITVKTVV</sequence>
<dbReference type="AlphaFoldDB" id="A0AAW1CPB3"/>
<evidence type="ECO:0000313" key="1">
    <source>
        <dbReference type="EMBL" id="KAK9500167.1"/>
    </source>
</evidence>
<keyword evidence="2" id="KW-1185">Reference proteome</keyword>
<proteinExistence type="predicted"/>
<accession>A0AAW1CPB3</accession>